<feature type="region of interest" description="Disordered" evidence="1">
    <location>
        <begin position="1"/>
        <end position="24"/>
    </location>
</feature>
<dbReference type="InterPro" id="IPR027381">
    <property type="entry name" value="LytR/CpsA/Psr_C"/>
</dbReference>
<accession>A0A846RQB4</accession>
<reference evidence="4 5" key="1">
    <citation type="submission" date="2020-03" db="EMBL/GenBank/DDBJ databases">
        <title>Sequencing the genomes of 1000 actinobacteria strains.</title>
        <authorList>
            <person name="Klenk H.-P."/>
        </authorList>
    </citation>
    <scope>NUCLEOTIDE SEQUENCE [LARGE SCALE GENOMIC DNA]</scope>
    <source>
        <strain evidence="4 5">DSM 16403</strain>
    </source>
</reference>
<evidence type="ECO:0000256" key="2">
    <source>
        <dbReference type="SAM" id="Phobius"/>
    </source>
</evidence>
<feature type="region of interest" description="Disordered" evidence="1">
    <location>
        <begin position="65"/>
        <end position="111"/>
    </location>
</feature>
<keyword evidence="5" id="KW-1185">Reference proteome</keyword>
<dbReference type="Proteomes" id="UP000547458">
    <property type="component" value="Unassembled WGS sequence"/>
</dbReference>
<proteinExistence type="predicted"/>
<dbReference type="AlphaFoldDB" id="A0A846RQB4"/>
<name>A0A846RQB4_9MICC</name>
<feature type="transmembrane region" description="Helical" evidence="2">
    <location>
        <begin position="34"/>
        <end position="55"/>
    </location>
</feature>
<dbReference type="Gene3D" id="3.30.70.2390">
    <property type="match status" value="1"/>
</dbReference>
<comment type="caution">
    <text evidence="4">The sequence shown here is derived from an EMBL/GenBank/DDBJ whole genome shotgun (WGS) entry which is preliminary data.</text>
</comment>
<dbReference type="EMBL" id="JAATJL010000001">
    <property type="protein sequence ID" value="NJC21296.1"/>
    <property type="molecule type" value="Genomic_DNA"/>
</dbReference>
<dbReference type="Pfam" id="PF13399">
    <property type="entry name" value="LytR_C"/>
    <property type="match status" value="1"/>
</dbReference>
<evidence type="ECO:0000313" key="5">
    <source>
        <dbReference type="Proteomes" id="UP000547458"/>
    </source>
</evidence>
<keyword evidence="2" id="KW-0472">Membrane</keyword>
<keyword evidence="2" id="KW-1133">Transmembrane helix</keyword>
<evidence type="ECO:0000259" key="3">
    <source>
        <dbReference type="Pfam" id="PF13399"/>
    </source>
</evidence>
<feature type="domain" description="LytR/CpsA/Psr regulator C-terminal" evidence="3">
    <location>
        <begin position="118"/>
        <end position="202"/>
    </location>
</feature>
<gene>
    <name evidence="4" type="ORF">BJ994_000372</name>
</gene>
<protein>
    <submittedName>
        <fullName evidence="4">Cytoskeletal protein RodZ</fullName>
    </submittedName>
</protein>
<sequence length="203" mass="21122">MSQFPRDEFDKVPETAARQGVHRERLVPPRSGGLALKILVGLMVLAVGFAAYFIFPRLGIGQASESAPETSSAAPSTPSTEETASAAPSEEPSPSEAPTPEPTPVETEPEAVVDRAQPVAVLNATTVAGLASTAAGRLQTDGWNVTQIANWAGQPVQSSLILYNGEEQRASAEELGRVLGITTVQGNAGFSENITVVVGPGFQ</sequence>
<keyword evidence="2" id="KW-0812">Transmembrane</keyword>
<feature type="compositionally biased region" description="Basic and acidic residues" evidence="1">
    <location>
        <begin position="1"/>
        <end position="13"/>
    </location>
</feature>
<evidence type="ECO:0000313" key="4">
    <source>
        <dbReference type="EMBL" id="NJC21296.1"/>
    </source>
</evidence>
<evidence type="ECO:0000256" key="1">
    <source>
        <dbReference type="SAM" id="MobiDB-lite"/>
    </source>
</evidence>
<feature type="compositionally biased region" description="Low complexity" evidence="1">
    <location>
        <begin position="65"/>
        <end position="94"/>
    </location>
</feature>
<organism evidence="4 5">
    <name type="scientific">Arthrobacter pigmenti</name>
    <dbReference type="NCBI Taxonomy" id="271432"/>
    <lineage>
        <taxon>Bacteria</taxon>
        <taxon>Bacillati</taxon>
        <taxon>Actinomycetota</taxon>
        <taxon>Actinomycetes</taxon>
        <taxon>Micrococcales</taxon>
        <taxon>Micrococcaceae</taxon>
        <taxon>Arthrobacter</taxon>
    </lineage>
</organism>
<dbReference type="RefSeq" id="WP_167990881.1">
    <property type="nucleotide sequence ID" value="NZ_JAATJL010000001.1"/>
</dbReference>